<comment type="caution">
    <text evidence="4">The sequence shown here is derived from an EMBL/GenBank/DDBJ whole genome shotgun (WGS) entry which is preliminary data.</text>
</comment>
<dbReference type="Proteomes" id="UP000791440">
    <property type="component" value="Unassembled WGS sequence"/>
</dbReference>
<organism evidence="4 5">
    <name type="scientific">Manduca sexta</name>
    <name type="common">Tobacco hawkmoth</name>
    <name type="synonym">Tobacco hornworm</name>
    <dbReference type="NCBI Taxonomy" id="7130"/>
    <lineage>
        <taxon>Eukaryota</taxon>
        <taxon>Metazoa</taxon>
        <taxon>Ecdysozoa</taxon>
        <taxon>Arthropoda</taxon>
        <taxon>Hexapoda</taxon>
        <taxon>Insecta</taxon>
        <taxon>Pterygota</taxon>
        <taxon>Neoptera</taxon>
        <taxon>Endopterygota</taxon>
        <taxon>Lepidoptera</taxon>
        <taxon>Glossata</taxon>
        <taxon>Ditrysia</taxon>
        <taxon>Bombycoidea</taxon>
        <taxon>Sphingidae</taxon>
        <taxon>Sphinginae</taxon>
        <taxon>Sphingini</taxon>
        <taxon>Manduca</taxon>
    </lineage>
</organism>
<feature type="domain" description="RNase H type-1" evidence="3">
    <location>
        <begin position="332"/>
        <end position="465"/>
    </location>
</feature>
<dbReference type="PANTHER" id="PTHR33481">
    <property type="entry name" value="REVERSE TRANSCRIPTASE"/>
    <property type="match status" value="1"/>
</dbReference>
<reference evidence="4" key="2">
    <citation type="submission" date="2020-12" db="EMBL/GenBank/DDBJ databases">
        <authorList>
            <person name="Kanost M."/>
        </authorList>
    </citation>
    <scope>NUCLEOTIDE SEQUENCE</scope>
</reference>
<dbReference type="InterPro" id="IPR002156">
    <property type="entry name" value="RNaseH_domain"/>
</dbReference>
<reference evidence="4" key="1">
    <citation type="journal article" date="2016" name="Insect Biochem. Mol. Biol.">
        <title>Multifaceted biological insights from a draft genome sequence of the tobacco hornworm moth, Manduca sexta.</title>
        <authorList>
            <person name="Kanost M.R."/>
            <person name="Arrese E.L."/>
            <person name="Cao X."/>
            <person name="Chen Y.R."/>
            <person name="Chellapilla S."/>
            <person name="Goldsmith M.R."/>
            <person name="Grosse-Wilde E."/>
            <person name="Heckel D.G."/>
            <person name="Herndon N."/>
            <person name="Jiang H."/>
            <person name="Papanicolaou A."/>
            <person name="Qu J."/>
            <person name="Soulages J.L."/>
            <person name="Vogel H."/>
            <person name="Walters J."/>
            <person name="Waterhouse R.M."/>
            <person name="Ahn S.J."/>
            <person name="Almeida F.C."/>
            <person name="An C."/>
            <person name="Aqrawi P."/>
            <person name="Bretschneider A."/>
            <person name="Bryant W.B."/>
            <person name="Bucks S."/>
            <person name="Chao H."/>
            <person name="Chevignon G."/>
            <person name="Christen J.M."/>
            <person name="Clarke D.F."/>
            <person name="Dittmer N.T."/>
            <person name="Ferguson L.C.F."/>
            <person name="Garavelou S."/>
            <person name="Gordon K.H.J."/>
            <person name="Gunaratna R.T."/>
            <person name="Han Y."/>
            <person name="Hauser F."/>
            <person name="He Y."/>
            <person name="Heidel-Fischer H."/>
            <person name="Hirsh A."/>
            <person name="Hu Y."/>
            <person name="Jiang H."/>
            <person name="Kalra D."/>
            <person name="Klinner C."/>
            <person name="Konig C."/>
            <person name="Kovar C."/>
            <person name="Kroll A.R."/>
            <person name="Kuwar S.S."/>
            <person name="Lee S.L."/>
            <person name="Lehman R."/>
            <person name="Li K."/>
            <person name="Li Z."/>
            <person name="Liang H."/>
            <person name="Lovelace S."/>
            <person name="Lu Z."/>
            <person name="Mansfield J.H."/>
            <person name="McCulloch K.J."/>
            <person name="Mathew T."/>
            <person name="Morton B."/>
            <person name="Muzny D.M."/>
            <person name="Neunemann D."/>
            <person name="Ongeri F."/>
            <person name="Pauchet Y."/>
            <person name="Pu L.L."/>
            <person name="Pyrousis I."/>
            <person name="Rao X.J."/>
            <person name="Redding A."/>
            <person name="Roesel C."/>
            <person name="Sanchez-Gracia A."/>
            <person name="Schaack S."/>
            <person name="Shukla A."/>
            <person name="Tetreau G."/>
            <person name="Wang Y."/>
            <person name="Xiong G.H."/>
            <person name="Traut W."/>
            <person name="Walsh T.K."/>
            <person name="Worley K.C."/>
            <person name="Wu D."/>
            <person name="Wu W."/>
            <person name="Wu Y.Q."/>
            <person name="Zhang X."/>
            <person name="Zou Z."/>
            <person name="Zucker H."/>
            <person name="Briscoe A.D."/>
            <person name="Burmester T."/>
            <person name="Clem R.J."/>
            <person name="Feyereisen R."/>
            <person name="Grimmelikhuijzen C.J.P."/>
            <person name="Hamodrakas S.J."/>
            <person name="Hansson B.S."/>
            <person name="Huguet E."/>
            <person name="Jermiin L.S."/>
            <person name="Lan Q."/>
            <person name="Lehman H.K."/>
            <person name="Lorenzen M."/>
            <person name="Merzendorfer H."/>
            <person name="Michalopoulos I."/>
            <person name="Morton D.B."/>
            <person name="Muthukrishnan S."/>
            <person name="Oakeshott J.G."/>
            <person name="Palmer W."/>
            <person name="Park Y."/>
            <person name="Passarelli A.L."/>
            <person name="Rozas J."/>
            <person name="Schwartz L.M."/>
            <person name="Smith W."/>
            <person name="Southgate A."/>
            <person name="Vilcinskas A."/>
            <person name="Vogt R."/>
            <person name="Wang P."/>
            <person name="Werren J."/>
            <person name="Yu X.Q."/>
            <person name="Zhou J.J."/>
            <person name="Brown S.J."/>
            <person name="Scherer S.E."/>
            <person name="Richards S."/>
            <person name="Blissard G.W."/>
        </authorList>
    </citation>
    <scope>NUCLEOTIDE SEQUENCE</scope>
</reference>
<evidence type="ECO:0000313" key="5">
    <source>
        <dbReference type="Proteomes" id="UP000791440"/>
    </source>
</evidence>
<sequence length="633" mass="71382">MHRLRETKCPNNIFGLITSYITDRAVTLSHAGARVTKGMSKGCIQGSTCGPILWNLILDELLDKTLPPGCHLQAYADDVLLVATAADEHTLTQNTNQALGIIADWGRSVKLTFGAPKTQAIAFTPRAKSAGLVMDGHRIVFGREIKVLGVIIDEKLTFHKHIQYVIEKTRKIFNKLCLYIKPTWGAHTDNVKTIYKHVIEPIVTYAAGIWGQAALKKVNSKLLLSMQRGFALKAIRAFRTVSTTAALALAQFTPLDLKIQEIYTLERTRLTGTTPYLPDDIGLETPTPPHLLLHPSDRISITCTSPPGRESTHTYTDTDTNTDTETHTQQQCNTYHHIYTDGSKQDDGRVGAAFVCFDPGGKVIATRKIKLHGCCTVFQAELLAIQHACRWVLDHRYNQTYIHSDSQSALLSLKIRSNTHPIVTHIHRMVHEYQKIGTINFSWVKGHAGIAGNEMADGAAREACNLHKSPDYCRFPLSYAKGLARGSSREAWQARYDQAEQGRRTWALLPSLEQIRELWRKTNPTFNFTQFLTGHGYHRAYLHRFKITSTDTCVCDNNSTQTIEHLMRHCNIFMSDRHRHEAICDRYDVDPYNLNSILRTNSTIESFLELIDNIFGRIKDINTRNTHGNNDTQ</sequence>
<feature type="compositionally biased region" description="Low complexity" evidence="1">
    <location>
        <begin position="313"/>
        <end position="326"/>
    </location>
</feature>
<dbReference type="PANTHER" id="PTHR33481:SF1">
    <property type="entry name" value="ENDONUCLEASE_EXONUCLEASE_PHOSPHATASE DOMAIN-CONTAINING PROTEIN-RELATED"/>
    <property type="match status" value="1"/>
</dbReference>
<gene>
    <name evidence="4" type="ORF">O3G_MSEX012296</name>
</gene>
<feature type="region of interest" description="Disordered" evidence="1">
    <location>
        <begin position="304"/>
        <end position="326"/>
    </location>
</feature>
<evidence type="ECO:0000313" key="4">
    <source>
        <dbReference type="EMBL" id="KAG6460908.1"/>
    </source>
</evidence>
<evidence type="ECO:0000259" key="3">
    <source>
        <dbReference type="PROSITE" id="PS50879"/>
    </source>
</evidence>
<dbReference type="InterPro" id="IPR000477">
    <property type="entry name" value="RT_dom"/>
</dbReference>
<evidence type="ECO:0000256" key="1">
    <source>
        <dbReference type="SAM" id="MobiDB-lite"/>
    </source>
</evidence>
<dbReference type="GO" id="GO:0003676">
    <property type="term" value="F:nucleic acid binding"/>
    <property type="evidence" value="ECO:0007669"/>
    <property type="project" value="InterPro"/>
</dbReference>
<dbReference type="EMBL" id="JH668705">
    <property type="protein sequence ID" value="KAG6460908.1"/>
    <property type="molecule type" value="Genomic_DNA"/>
</dbReference>
<dbReference type="Pfam" id="PF00075">
    <property type="entry name" value="RNase_H"/>
    <property type="match status" value="1"/>
</dbReference>
<dbReference type="AlphaFoldDB" id="A0A922CWS1"/>
<dbReference type="CDD" id="cd09276">
    <property type="entry name" value="Rnase_HI_RT_non_LTR"/>
    <property type="match status" value="1"/>
</dbReference>
<feature type="domain" description="Reverse transcriptase" evidence="2">
    <location>
        <begin position="1"/>
        <end position="152"/>
    </location>
</feature>
<proteinExistence type="predicted"/>
<dbReference type="Pfam" id="PF00078">
    <property type="entry name" value="RVT_1"/>
    <property type="match status" value="1"/>
</dbReference>
<evidence type="ECO:0000259" key="2">
    <source>
        <dbReference type="PROSITE" id="PS50878"/>
    </source>
</evidence>
<accession>A0A922CWS1</accession>
<dbReference type="GO" id="GO:0004523">
    <property type="term" value="F:RNA-DNA hybrid ribonuclease activity"/>
    <property type="evidence" value="ECO:0007669"/>
    <property type="project" value="InterPro"/>
</dbReference>
<dbReference type="PROSITE" id="PS50879">
    <property type="entry name" value="RNASE_H_1"/>
    <property type="match status" value="1"/>
</dbReference>
<name>A0A922CWS1_MANSE</name>
<dbReference type="PROSITE" id="PS50878">
    <property type="entry name" value="RT_POL"/>
    <property type="match status" value="1"/>
</dbReference>
<protein>
    <submittedName>
        <fullName evidence="4">Uncharacterized protein</fullName>
    </submittedName>
</protein>
<keyword evidence="5" id="KW-1185">Reference proteome</keyword>